<dbReference type="EMBL" id="JAINUF010000012">
    <property type="protein sequence ID" value="KAJ8345963.1"/>
    <property type="molecule type" value="Genomic_DNA"/>
</dbReference>
<feature type="region of interest" description="Disordered" evidence="1">
    <location>
        <begin position="64"/>
        <end position="100"/>
    </location>
</feature>
<comment type="caution">
    <text evidence="3">The sequence shown here is derived from an EMBL/GenBank/DDBJ whole genome shotgun (WGS) entry which is preliminary data.</text>
</comment>
<evidence type="ECO:0000313" key="4">
    <source>
        <dbReference type="Proteomes" id="UP001152622"/>
    </source>
</evidence>
<dbReference type="AlphaFoldDB" id="A0A9Q1EVU7"/>
<keyword evidence="2" id="KW-0732">Signal</keyword>
<sequence>MLGTFCTLITVLSSVSGVTVVTQKPPVLTSSEDRPQDFHQPLHMPTLNKAGCVRFLTKDLAHSAASSTSEKGLSPHDAGVSRPTVVMSPTPSAVGNKGSA</sequence>
<feature type="compositionally biased region" description="Polar residues" evidence="1">
    <location>
        <begin position="87"/>
        <end position="100"/>
    </location>
</feature>
<organism evidence="3 4">
    <name type="scientific">Synaphobranchus kaupii</name>
    <name type="common">Kaup's arrowtooth eel</name>
    <dbReference type="NCBI Taxonomy" id="118154"/>
    <lineage>
        <taxon>Eukaryota</taxon>
        <taxon>Metazoa</taxon>
        <taxon>Chordata</taxon>
        <taxon>Craniata</taxon>
        <taxon>Vertebrata</taxon>
        <taxon>Euteleostomi</taxon>
        <taxon>Actinopterygii</taxon>
        <taxon>Neopterygii</taxon>
        <taxon>Teleostei</taxon>
        <taxon>Anguilliformes</taxon>
        <taxon>Synaphobranchidae</taxon>
        <taxon>Synaphobranchus</taxon>
    </lineage>
</organism>
<reference evidence="3" key="1">
    <citation type="journal article" date="2023" name="Science">
        <title>Genome structures resolve the early diversification of teleost fishes.</title>
        <authorList>
            <person name="Parey E."/>
            <person name="Louis A."/>
            <person name="Montfort J."/>
            <person name="Bouchez O."/>
            <person name="Roques C."/>
            <person name="Iampietro C."/>
            <person name="Lluch J."/>
            <person name="Castinel A."/>
            <person name="Donnadieu C."/>
            <person name="Desvignes T."/>
            <person name="Floi Bucao C."/>
            <person name="Jouanno E."/>
            <person name="Wen M."/>
            <person name="Mejri S."/>
            <person name="Dirks R."/>
            <person name="Jansen H."/>
            <person name="Henkel C."/>
            <person name="Chen W.J."/>
            <person name="Zahm M."/>
            <person name="Cabau C."/>
            <person name="Klopp C."/>
            <person name="Thompson A.W."/>
            <person name="Robinson-Rechavi M."/>
            <person name="Braasch I."/>
            <person name="Lecointre G."/>
            <person name="Bobe J."/>
            <person name="Postlethwait J.H."/>
            <person name="Berthelot C."/>
            <person name="Roest Crollius H."/>
            <person name="Guiguen Y."/>
        </authorList>
    </citation>
    <scope>NUCLEOTIDE SEQUENCE</scope>
    <source>
        <strain evidence="3">WJC10195</strain>
    </source>
</reference>
<proteinExistence type="predicted"/>
<dbReference type="Proteomes" id="UP001152622">
    <property type="component" value="Chromosome 12"/>
</dbReference>
<accession>A0A9Q1EVU7</accession>
<feature type="signal peptide" evidence="2">
    <location>
        <begin position="1"/>
        <end position="17"/>
    </location>
</feature>
<evidence type="ECO:0008006" key="5">
    <source>
        <dbReference type="Google" id="ProtNLM"/>
    </source>
</evidence>
<evidence type="ECO:0000256" key="1">
    <source>
        <dbReference type="SAM" id="MobiDB-lite"/>
    </source>
</evidence>
<name>A0A9Q1EVU7_SYNKA</name>
<evidence type="ECO:0000256" key="2">
    <source>
        <dbReference type="SAM" id="SignalP"/>
    </source>
</evidence>
<protein>
    <recommendedName>
        <fullName evidence="5">Secreted protein</fullName>
    </recommendedName>
</protein>
<evidence type="ECO:0000313" key="3">
    <source>
        <dbReference type="EMBL" id="KAJ8345963.1"/>
    </source>
</evidence>
<gene>
    <name evidence="3" type="ORF">SKAU_G00301560</name>
</gene>
<feature type="chain" id="PRO_5040390221" description="Secreted protein" evidence="2">
    <location>
        <begin position="18"/>
        <end position="100"/>
    </location>
</feature>
<keyword evidence="4" id="KW-1185">Reference proteome</keyword>